<organism evidence="4 5">
    <name type="scientific">Flavobacterium suzhouense</name>
    <dbReference type="NCBI Taxonomy" id="1529638"/>
    <lineage>
        <taxon>Bacteria</taxon>
        <taxon>Pseudomonadati</taxon>
        <taxon>Bacteroidota</taxon>
        <taxon>Flavobacteriia</taxon>
        <taxon>Flavobacteriales</taxon>
        <taxon>Flavobacteriaceae</taxon>
        <taxon>Flavobacterium</taxon>
    </lineage>
</organism>
<keyword evidence="5" id="KW-1185">Reference proteome</keyword>
<evidence type="ECO:0000313" key="4">
    <source>
        <dbReference type="EMBL" id="MFD2601138.1"/>
    </source>
</evidence>
<sequence>MIKRFFAVLICVFAAVSCQNESVSENTEALTRSSNLTDVLKSISANDTAEDNVIDSTSCYKIKLPVQIMVNGQQIRIVSPSQYEAVAAILNESEEDDDRVTLFFPITITDQDYNEVTVENQELFDAIRETCTDPVPAIGDDCVSLVFPLNFYRYNSGFQIQNTYVLNSNKDLHVMLMTLGPNEYYSIGYPISLNVKDGAGITVFSNEELLSAINFALQGCEQGGCTNPGVLVEDLSLYITFSNGVVKDLKGSEVTVPQDIVFTADRQGNQKCAVAFNGSQFLQVTKSADNAIVQGQPYSISLWFRMQNTNGGDVEKLFSKGNATGEGFQLVVKQLNAPLFAAGNVEIADTDWKTDAALPVDTSNWHHWVVTVDEANNIKLYRDGELRNSQDASEANIGNVAMDYFIGSGFTGFLDDLRVYKKVLSFTEVQVLYELEGDCNTCLE</sequence>
<evidence type="ECO:0000313" key="5">
    <source>
        <dbReference type="Proteomes" id="UP001597480"/>
    </source>
</evidence>
<dbReference type="Pfam" id="PF13385">
    <property type="entry name" value="Laminin_G_3"/>
    <property type="match status" value="1"/>
</dbReference>
<dbReference type="PROSITE" id="PS51257">
    <property type="entry name" value="PROKAR_LIPOPROTEIN"/>
    <property type="match status" value="1"/>
</dbReference>
<dbReference type="RefSeq" id="WP_379819766.1">
    <property type="nucleotide sequence ID" value="NZ_JBHUMD010000005.1"/>
</dbReference>
<reference evidence="5" key="1">
    <citation type="journal article" date="2019" name="Int. J. Syst. Evol. Microbiol.">
        <title>The Global Catalogue of Microorganisms (GCM) 10K type strain sequencing project: providing services to taxonomists for standard genome sequencing and annotation.</title>
        <authorList>
            <consortium name="The Broad Institute Genomics Platform"/>
            <consortium name="The Broad Institute Genome Sequencing Center for Infectious Disease"/>
            <person name="Wu L."/>
            <person name="Ma J."/>
        </authorList>
    </citation>
    <scope>NUCLEOTIDE SEQUENCE [LARGE SCALE GENOMIC DNA]</scope>
    <source>
        <strain evidence="5">KCTC 42107</strain>
    </source>
</reference>
<dbReference type="SMART" id="SM00560">
    <property type="entry name" value="LamGL"/>
    <property type="match status" value="1"/>
</dbReference>
<dbReference type="Gene3D" id="2.60.120.200">
    <property type="match status" value="1"/>
</dbReference>
<keyword evidence="2" id="KW-1015">Disulfide bond</keyword>
<accession>A0ABW5NRF8</accession>
<dbReference type="InterPro" id="IPR013320">
    <property type="entry name" value="ConA-like_dom_sf"/>
</dbReference>
<proteinExistence type="predicted"/>
<keyword evidence="1" id="KW-0732">Signal</keyword>
<dbReference type="SUPFAM" id="SSF49899">
    <property type="entry name" value="Concanavalin A-like lectins/glucanases"/>
    <property type="match status" value="1"/>
</dbReference>
<evidence type="ECO:0000256" key="1">
    <source>
        <dbReference type="ARBA" id="ARBA00022729"/>
    </source>
</evidence>
<gene>
    <name evidence="4" type="ORF">ACFSR3_03645</name>
</gene>
<evidence type="ECO:0000256" key="2">
    <source>
        <dbReference type="ARBA" id="ARBA00023157"/>
    </source>
</evidence>
<dbReference type="InterPro" id="IPR006558">
    <property type="entry name" value="LamG-like"/>
</dbReference>
<feature type="domain" description="LamG-like jellyroll fold" evidence="3">
    <location>
        <begin position="296"/>
        <end position="427"/>
    </location>
</feature>
<evidence type="ECO:0000259" key="3">
    <source>
        <dbReference type="SMART" id="SM00560"/>
    </source>
</evidence>
<comment type="caution">
    <text evidence="4">The sequence shown here is derived from an EMBL/GenBank/DDBJ whole genome shotgun (WGS) entry which is preliminary data.</text>
</comment>
<name>A0ABW5NRF8_9FLAO</name>
<protein>
    <submittedName>
        <fullName evidence="4">LamG domain-containing protein</fullName>
    </submittedName>
</protein>
<dbReference type="EMBL" id="JBHUMD010000005">
    <property type="protein sequence ID" value="MFD2601138.1"/>
    <property type="molecule type" value="Genomic_DNA"/>
</dbReference>
<dbReference type="Proteomes" id="UP001597480">
    <property type="component" value="Unassembled WGS sequence"/>
</dbReference>